<dbReference type="PROSITE" id="PS00280">
    <property type="entry name" value="BPTI_KUNITZ_1"/>
    <property type="match status" value="1"/>
</dbReference>
<evidence type="ECO:0000256" key="8">
    <source>
        <dbReference type="ARBA" id="ARBA00023157"/>
    </source>
</evidence>
<dbReference type="GO" id="GO:0005581">
    <property type="term" value="C:collagen trimer"/>
    <property type="evidence" value="ECO:0007669"/>
    <property type="project" value="UniProtKB-KW"/>
</dbReference>
<keyword evidence="5" id="KW-0677">Repeat</keyword>
<evidence type="ECO:0000256" key="6">
    <source>
        <dbReference type="ARBA" id="ARBA00022889"/>
    </source>
</evidence>
<dbReference type="FunFam" id="3.40.50.410:FF:000016">
    <property type="entry name" value="Collagen type VI alpha 3 chain"/>
    <property type="match status" value="1"/>
</dbReference>
<dbReference type="SUPFAM" id="SSF53300">
    <property type="entry name" value="vWA-like"/>
    <property type="match status" value="4"/>
</dbReference>
<dbReference type="FunFam" id="3.40.50.410:FF:000003">
    <property type="entry name" value="Collagen type VI alpha 3 chain"/>
    <property type="match status" value="1"/>
</dbReference>
<dbReference type="InterPro" id="IPR036465">
    <property type="entry name" value="vWFA_dom_sf"/>
</dbReference>
<dbReference type="PROSITE" id="PS50279">
    <property type="entry name" value="BPTI_KUNITZ_2"/>
    <property type="match status" value="1"/>
</dbReference>
<dbReference type="PROSITE" id="PS50234">
    <property type="entry name" value="VWFA"/>
    <property type="match status" value="4"/>
</dbReference>
<keyword evidence="8" id="KW-1015">Disulfide bond</keyword>
<evidence type="ECO:0000256" key="1">
    <source>
        <dbReference type="ARBA" id="ARBA00004498"/>
    </source>
</evidence>
<dbReference type="Pfam" id="PF00092">
    <property type="entry name" value="VWA"/>
    <property type="match status" value="3"/>
</dbReference>
<dbReference type="InterPro" id="IPR008160">
    <property type="entry name" value="Collagen"/>
</dbReference>
<feature type="domain" description="VWFA" evidence="10">
    <location>
        <begin position="256"/>
        <end position="445"/>
    </location>
</feature>
<feature type="region of interest" description="Disordered" evidence="9">
    <location>
        <begin position="461"/>
        <end position="765"/>
    </location>
</feature>
<keyword evidence="4" id="KW-0732">Signal</keyword>
<dbReference type="PRINTS" id="PR00453">
    <property type="entry name" value="VWFADOMAIN"/>
</dbReference>
<dbReference type="SUPFAM" id="SSF57362">
    <property type="entry name" value="BPTI-like"/>
    <property type="match status" value="1"/>
</dbReference>
<dbReference type="InterPro" id="IPR002035">
    <property type="entry name" value="VWF_A"/>
</dbReference>
<dbReference type="InterPro" id="IPR020901">
    <property type="entry name" value="Prtase_inh_Kunz-CS"/>
</dbReference>
<dbReference type="SMART" id="SM00131">
    <property type="entry name" value="KU"/>
    <property type="match status" value="1"/>
</dbReference>
<feature type="domain" description="VWFA" evidence="10">
    <location>
        <begin position="55"/>
        <end position="235"/>
    </location>
</feature>
<evidence type="ECO:0000313" key="13">
    <source>
        <dbReference type="Proteomes" id="UP000288216"/>
    </source>
</evidence>
<evidence type="ECO:0000256" key="9">
    <source>
        <dbReference type="SAM" id="MobiDB-lite"/>
    </source>
</evidence>
<dbReference type="InterPro" id="IPR002223">
    <property type="entry name" value="Kunitz_BPTI"/>
</dbReference>
<dbReference type="Proteomes" id="UP000288216">
    <property type="component" value="Unassembled WGS sequence"/>
</dbReference>
<keyword evidence="2" id="KW-0964">Secreted</keyword>
<comment type="subcellular location">
    <subcellularLocation>
        <location evidence="1">Secreted</location>
        <location evidence="1">Extracellular space</location>
        <location evidence="1">Extracellular matrix</location>
    </subcellularLocation>
</comment>
<feature type="compositionally biased region" description="Gly residues" evidence="9">
    <location>
        <begin position="595"/>
        <end position="604"/>
    </location>
</feature>
<evidence type="ECO:0000256" key="5">
    <source>
        <dbReference type="ARBA" id="ARBA00022737"/>
    </source>
</evidence>
<dbReference type="CDD" id="cd01450">
    <property type="entry name" value="vWFA_subfamily_ECM"/>
    <property type="match status" value="2"/>
</dbReference>
<dbReference type="Pfam" id="PF01391">
    <property type="entry name" value="Collagen"/>
    <property type="match status" value="2"/>
</dbReference>
<dbReference type="Gene3D" id="4.10.410.10">
    <property type="entry name" value="Pancreatic trypsin inhibitor Kunitz domain"/>
    <property type="match status" value="1"/>
</dbReference>
<dbReference type="GO" id="GO:0007155">
    <property type="term" value="P:cell adhesion"/>
    <property type="evidence" value="ECO:0007669"/>
    <property type="project" value="UniProtKB-KW"/>
</dbReference>
<dbReference type="SMART" id="SM00327">
    <property type="entry name" value="VWA"/>
    <property type="match status" value="4"/>
</dbReference>
<dbReference type="InterPro" id="IPR036880">
    <property type="entry name" value="Kunitz_BPTI_sf"/>
</dbReference>
<evidence type="ECO:0000313" key="12">
    <source>
        <dbReference type="EMBL" id="GCB61499.1"/>
    </source>
</evidence>
<dbReference type="PRINTS" id="PR00759">
    <property type="entry name" value="BASICPTASE"/>
</dbReference>
<feature type="compositionally biased region" description="Gly residues" evidence="9">
    <location>
        <begin position="486"/>
        <end position="495"/>
    </location>
</feature>
<feature type="compositionally biased region" description="Basic and acidic residues" evidence="9">
    <location>
        <begin position="548"/>
        <end position="566"/>
    </location>
</feature>
<protein>
    <submittedName>
        <fullName evidence="12">Uncharacterized protein</fullName>
    </submittedName>
</protein>
<keyword evidence="6" id="KW-0130">Cell adhesion</keyword>
<keyword evidence="13" id="KW-1185">Reference proteome</keyword>
<reference evidence="12 13" key="1">
    <citation type="journal article" date="2018" name="Nat. Ecol. Evol.">
        <title>Shark genomes provide insights into elasmobranch evolution and the origin of vertebrates.</title>
        <authorList>
            <person name="Hara Y"/>
            <person name="Yamaguchi K"/>
            <person name="Onimaru K"/>
            <person name="Kadota M"/>
            <person name="Koyanagi M"/>
            <person name="Keeley SD"/>
            <person name="Tatsumi K"/>
            <person name="Tanaka K"/>
            <person name="Motone F"/>
            <person name="Kageyama Y"/>
            <person name="Nozu R"/>
            <person name="Adachi N"/>
            <person name="Nishimura O"/>
            <person name="Nakagawa R"/>
            <person name="Tanegashima C"/>
            <person name="Kiyatake I"/>
            <person name="Matsumoto R"/>
            <person name="Murakumo K"/>
            <person name="Nishida K"/>
            <person name="Terakita A"/>
            <person name="Kuratani S"/>
            <person name="Sato K"/>
            <person name="Hyodo S Kuraku.S."/>
        </authorList>
    </citation>
    <scope>NUCLEOTIDE SEQUENCE [LARGE SCALE GENOMIC DNA]</scope>
</reference>
<sequence length="1357" mass="147873">MKRRRLNHVLNKLLQKAQGQALANMRPFEASFLLPIYLYLTSSQQHAVHAESVADIAFLVDGSQNMGRQEFKQTRALILRTVTKLNIGQEAFRIGLAQYSDGQHMEFVFNTFSTKRDVLNHIKKRFQFKDGPSLKTGLALDFLHKTFFTPAAGSRKNEGIPQIAVLFTSAPSEDSVESYSASLRKDGVIAIAIGVKNSDLSELQKVAYLGSSPFVFKMDTFVGFTNLSAILTETIQNIPEVVRPERTELPTDCIVDIVVGFDLPGWLGSQDIFSGQQTLQLKLEEIMERITSASDISCVSGSQPVIRVAFYLQGETGQVVFETKFENYSVEIINNLTTTQAAAKIDLNVETLEALGNKFGQTTSKAKAILIFTDGLDDTKERFEKAARSLREKGVNALITVALEGASNTDDVLFVEFGRGFEYKQKLSIEMEDVGSYLRRQINAVVEKECCNVHCKCVGEPGTRGPRGRKGDKGNPGTQGFLGYQGDEGGPGERGPPGINGTQGIEGCAGPPGPKGKSGYPGEKGDNGIPGAPGEKGISGNMGKKGHKGDLGERGKLGLHGDRGEFGIKNNTQGQKGERGDIGQLGDPGKDGNPGKRGGAGNPGLHGHRGPPGKHGQNGNAGKRGRKGDPGFQGPQGIPGGSGHPGRKGELGARGQQGTTGSPGPRGINGILGFKGQNGEPGNPGDKGASGPPGPRGLMGMDGTHGIGSQGRKGKKGDRGPQGNLGTKGKDGKAGQSGEQGVKGMRGNTGNAGDPGDPGEPGEIGYLGIKGPKGLPGASFMVRKLYVSIDIESDNLYCLFNVLNFMFSLQPCDLISTVRANCRRGECPAYPTELAFALDMSTDVTLAAFERMKEIVINLLQHINIAESNCPTGARVAVLTYNNVARPFIRFSDFRKKQLLLQEIEELGHERSTRRRNIGVGMQFVARNTFKRIRSGILMRKIAVFLTNGGSKDTNAIAVAASQFSASDIIPVIIAFKDIPEIKRAFKVDTEATAQVIVLPSQQRASKELLHRFLLCTLCFDQCEPYDLCLRDAQPSILPVNLDIAFIVDDLQQMESTQSETVQRFLTSMVNTFLSSTEPKASDLHPRVALVQPPPDSAPRYGKDPFNLEFSVLDYTTKTLKKRHIQDSFSQLEGSSGIGNTIEWILKNFFSNLTNQQTYKVIFTIFSGETSIDERKLLEIAQEAKCKGFTMLALALGEVTNVTVLEEFVSFPFDQHLLHLDRALEAEMEYAQRFAVAFLKNLASGINSYPPPDLMKKCRRIESQETVKKEETKPYFNLQLLVTTEFTEEPQIYTNNHGACALNLEEGNCYNYTIKWFFNNKKKGCSRFWYGGCGGNKNRFDTREDCETLCLNPINTL</sequence>
<dbReference type="PANTHER" id="PTHR24020:SF84">
    <property type="entry name" value="VWFA DOMAIN-CONTAINING PROTEIN"/>
    <property type="match status" value="1"/>
</dbReference>
<feature type="domain" description="VWFA" evidence="10">
    <location>
        <begin position="833"/>
        <end position="1018"/>
    </location>
</feature>
<dbReference type="Gene3D" id="3.40.50.410">
    <property type="entry name" value="von Willebrand factor, type A domain"/>
    <property type="match status" value="3"/>
</dbReference>
<accession>A0A401NKY3</accession>
<name>A0A401NKY3_SCYTO</name>
<feature type="domain" description="BPTI/Kunitz inhibitor" evidence="11">
    <location>
        <begin position="1300"/>
        <end position="1350"/>
    </location>
</feature>
<gene>
    <name evidence="12" type="ORF">scyTo_0011320</name>
</gene>
<organism evidence="12 13">
    <name type="scientific">Scyliorhinus torazame</name>
    <name type="common">Cloudy catshark</name>
    <name type="synonym">Catulus torazame</name>
    <dbReference type="NCBI Taxonomy" id="75743"/>
    <lineage>
        <taxon>Eukaryota</taxon>
        <taxon>Metazoa</taxon>
        <taxon>Chordata</taxon>
        <taxon>Craniata</taxon>
        <taxon>Vertebrata</taxon>
        <taxon>Chondrichthyes</taxon>
        <taxon>Elasmobranchii</taxon>
        <taxon>Galeomorphii</taxon>
        <taxon>Galeoidea</taxon>
        <taxon>Carcharhiniformes</taxon>
        <taxon>Scyliorhinidae</taxon>
        <taxon>Scyliorhinus</taxon>
    </lineage>
</organism>
<keyword evidence="3" id="KW-0272">Extracellular matrix</keyword>
<evidence type="ECO:0000256" key="7">
    <source>
        <dbReference type="ARBA" id="ARBA00023119"/>
    </source>
</evidence>
<proteinExistence type="predicted"/>
<evidence type="ECO:0000256" key="2">
    <source>
        <dbReference type="ARBA" id="ARBA00022525"/>
    </source>
</evidence>
<keyword evidence="7" id="KW-0176">Collagen</keyword>
<dbReference type="GO" id="GO:0004867">
    <property type="term" value="F:serine-type endopeptidase inhibitor activity"/>
    <property type="evidence" value="ECO:0007669"/>
    <property type="project" value="InterPro"/>
</dbReference>
<dbReference type="EMBL" id="BFAA01005100">
    <property type="protein sequence ID" value="GCB61499.1"/>
    <property type="molecule type" value="Genomic_DNA"/>
</dbReference>
<dbReference type="CDD" id="cd22630">
    <property type="entry name" value="Kunitz_collagen_alpha6_VI"/>
    <property type="match status" value="1"/>
</dbReference>
<dbReference type="OrthoDB" id="9941963at2759"/>
<evidence type="ECO:0000256" key="3">
    <source>
        <dbReference type="ARBA" id="ARBA00022530"/>
    </source>
</evidence>
<evidence type="ECO:0000256" key="4">
    <source>
        <dbReference type="ARBA" id="ARBA00022729"/>
    </source>
</evidence>
<evidence type="ECO:0000259" key="11">
    <source>
        <dbReference type="PROSITE" id="PS50279"/>
    </source>
</evidence>
<dbReference type="STRING" id="75743.A0A401NKY3"/>
<dbReference type="Pfam" id="PF00014">
    <property type="entry name" value="Kunitz_BPTI"/>
    <property type="match status" value="1"/>
</dbReference>
<dbReference type="OMA" id="FAACNIE"/>
<dbReference type="PANTHER" id="PTHR24020">
    <property type="entry name" value="COLLAGEN ALPHA"/>
    <property type="match status" value="1"/>
</dbReference>
<feature type="domain" description="VWFA" evidence="10">
    <location>
        <begin position="1043"/>
        <end position="1242"/>
    </location>
</feature>
<evidence type="ECO:0000259" key="10">
    <source>
        <dbReference type="PROSITE" id="PS50234"/>
    </source>
</evidence>
<dbReference type="FunFam" id="4.10.410.10:FF:000020">
    <property type="entry name" value="Collagen, type VI, alpha 3"/>
    <property type="match status" value="1"/>
</dbReference>
<dbReference type="InterPro" id="IPR050525">
    <property type="entry name" value="ECM_Assembly_Org"/>
</dbReference>
<comment type="caution">
    <text evidence="12">The sequence shown here is derived from an EMBL/GenBank/DDBJ whole genome shotgun (WGS) entry which is preliminary data.</text>
</comment>